<dbReference type="InterPro" id="IPR029045">
    <property type="entry name" value="ClpP/crotonase-like_dom_sf"/>
</dbReference>
<comment type="similarity">
    <text evidence="1">Belongs to the enoyl-CoA hydratase/isomerase family.</text>
</comment>
<protein>
    <submittedName>
        <fullName evidence="2">Enoyl-CoA hydratase</fullName>
        <ecNumber evidence="2">4.2.1.17</ecNumber>
    </submittedName>
</protein>
<dbReference type="Gene3D" id="1.10.12.10">
    <property type="entry name" value="Lyase 2-enoyl-coa Hydratase, Chain A, domain 2"/>
    <property type="match status" value="1"/>
</dbReference>
<dbReference type="GeneID" id="68872577"/>
<gene>
    <name evidence="2" type="ORF">SUH3_21795</name>
</gene>
<evidence type="ECO:0000313" key="3">
    <source>
        <dbReference type="Proteomes" id="UP000027746"/>
    </source>
</evidence>
<reference evidence="2 3" key="1">
    <citation type="submission" date="2014-01" db="EMBL/GenBank/DDBJ databases">
        <title>Sulfitobacter sp. H3 (MCCC 1A00686) Genome Sequencing.</title>
        <authorList>
            <person name="Lai Q."/>
            <person name="Hong Z."/>
        </authorList>
    </citation>
    <scope>NUCLEOTIDE SEQUENCE [LARGE SCALE GENOMIC DNA]</scope>
    <source>
        <strain evidence="2 3">H3</strain>
    </source>
</reference>
<evidence type="ECO:0000256" key="1">
    <source>
        <dbReference type="ARBA" id="ARBA00005254"/>
    </source>
</evidence>
<dbReference type="AlphaFoldDB" id="A0A073IZX5"/>
<dbReference type="Proteomes" id="UP000027746">
    <property type="component" value="Unassembled WGS sequence"/>
</dbReference>
<dbReference type="SUPFAM" id="SSF52096">
    <property type="entry name" value="ClpP/crotonase"/>
    <property type="match status" value="1"/>
</dbReference>
<accession>A0A073IZX5</accession>
<dbReference type="OrthoDB" id="9777711at2"/>
<sequence>MTYQTLTTHTADGVMVLTLNRPDRLNAFTLVMMQEMIAALDVADADDDVRAIIVTGEGRGFCAGVDLDDPDAFTSARPDMTSTDPAVWNDPTNRDMGGLVALRLFNCLKPVIAAVNGPAVGIGMTMQLPMDIRIASTSARFGFVFARRGIVPEAASSWFLPRLVGMSQALEWCYSGRVFDAEEAMAGGLVRSVHDPEDLLAEAHRIAREIADSTAPVSIALTRQMMWRMAGAAHPMAAHQIDSRGIAARSGSADAAEGVASFMEKRAPVFRDKVSTDMPGFFPWWDEPEWTMAPRKGEPK</sequence>
<dbReference type="CDD" id="cd06558">
    <property type="entry name" value="crotonase-like"/>
    <property type="match status" value="1"/>
</dbReference>
<dbReference type="PANTHER" id="PTHR43684:SF4">
    <property type="entry name" value="ENOYL-COA HYDRATASE_ISOMERASE FAMILY PROTEIN (AFU_ORTHOLOGUE AFUA_1G01890)"/>
    <property type="match status" value="1"/>
</dbReference>
<keyword evidence="3" id="KW-1185">Reference proteome</keyword>
<name>A0A073IZX5_9RHOB</name>
<keyword evidence="2" id="KW-0456">Lyase</keyword>
<dbReference type="InterPro" id="IPR014748">
    <property type="entry name" value="Enoyl-CoA_hydra_C"/>
</dbReference>
<dbReference type="InterPro" id="IPR051053">
    <property type="entry name" value="ECH/Chromodomain_protein"/>
</dbReference>
<dbReference type="EC" id="4.2.1.17" evidence="2"/>
<dbReference type="InterPro" id="IPR001753">
    <property type="entry name" value="Enoyl-CoA_hydra/iso"/>
</dbReference>
<dbReference type="GO" id="GO:0004300">
    <property type="term" value="F:enoyl-CoA hydratase activity"/>
    <property type="evidence" value="ECO:0007669"/>
    <property type="project" value="UniProtKB-EC"/>
</dbReference>
<dbReference type="Gene3D" id="3.90.226.10">
    <property type="entry name" value="2-enoyl-CoA Hydratase, Chain A, domain 1"/>
    <property type="match status" value="1"/>
</dbReference>
<proteinExistence type="inferred from homology"/>
<comment type="caution">
    <text evidence="2">The sequence shown here is derived from an EMBL/GenBank/DDBJ whole genome shotgun (WGS) entry which is preliminary data.</text>
</comment>
<organism evidence="2 3">
    <name type="scientific">Pseudosulfitobacter pseudonitzschiae</name>
    <dbReference type="NCBI Taxonomy" id="1402135"/>
    <lineage>
        <taxon>Bacteria</taxon>
        <taxon>Pseudomonadati</taxon>
        <taxon>Pseudomonadota</taxon>
        <taxon>Alphaproteobacteria</taxon>
        <taxon>Rhodobacterales</taxon>
        <taxon>Roseobacteraceae</taxon>
        <taxon>Pseudosulfitobacter</taxon>
    </lineage>
</organism>
<dbReference type="PANTHER" id="PTHR43684">
    <property type="match status" value="1"/>
</dbReference>
<dbReference type="EMBL" id="JAMD01000007">
    <property type="protein sequence ID" value="KEJ95160.1"/>
    <property type="molecule type" value="Genomic_DNA"/>
</dbReference>
<dbReference type="Pfam" id="PF00378">
    <property type="entry name" value="ECH_1"/>
    <property type="match status" value="1"/>
</dbReference>
<dbReference type="NCBIfam" id="NF006109">
    <property type="entry name" value="PRK08260.1"/>
    <property type="match status" value="1"/>
</dbReference>
<dbReference type="RefSeq" id="WP_037927121.1">
    <property type="nucleotide sequence ID" value="NZ_CP054606.1"/>
</dbReference>
<evidence type="ECO:0000313" key="2">
    <source>
        <dbReference type="EMBL" id="KEJ95160.1"/>
    </source>
</evidence>